<gene>
    <name evidence="2" type="ORF">BN1708_014791</name>
</gene>
<feature type="compositionally biased region" description="Basic residues" evidence="1">
    <location>
        <begin position="112"/>
        <end position="121"/>
    </location>
</feature>
<dbReference type="Proteomes" id="UP000044602">
    <property type="component" value="Unassembled WGS sequence"/>
</dbReference>
<feature type="compositionally biased region" description="Acidic residues" evidence="1">
    <location>
        <begin position="535"/>
        <end position="556"/>
    </location>
</feature>
<reference evidence="3" key="1">
    <citation type="submission" date="2015-05" db="EMBL/GenBank/DDBJ databases">
        <authorList>
            <person name="Fogelqvist Johan"/>
        </authorList>
    </citation>
    <scope>NUCLEOTIDE SEQUENCE [LARGE SCALE GENOMIC DNA]</scope>
</reference>
<feature type="compositionally biased region" description="Basic and acidic residues" evidence="1">
    <location>
        <begin position="218"/>
        <end position="233"/>
    </location>
</feature>
<protein>
    <submittedName>
        <fullName evidence="2">Uncharacterized protein</fullName>
    </submittedName>
</protein>
<feature type="region of interest" description="Disordered" evidence="1">
    <location>
        <begin position="818"/>
        <end position="1019"/>
    </location>
</feature>
<feature type="compositionally biased region" description="Polar residues" evidence="1">
    <location>
        <begin position="1159"/>
        <end position="1172"/>
    </location>
</feature>
<keyword evidence="3" id="KW-1185">Reference proteome</keyword>
<feature type="compositionally biased region" description="Low complexity" evidence="1">
    <location>
        <begin position="68"/>
        <end position="84"/>
    </location>
</feature>
<proteinExistence type="predicted"/>
<feature type="compositionally biased region" description="Basic residues" evidence="1">
    <location>
        <begin position="1"/>
        <end position="14"/>
    </location>
</feature>
<feature type="compositionally biased region" description="Polar residues" evidence="1">
    <location>
        <begin position="268"/>
        <end position="286"/>
    </location>
</feature>
<dbReference type="EMBL" id="CVQH01020385">
    <property type="protein sequence ID" value="CRK27401.1"/>
    <property type="molecule type" value="Genomic_DNA"/>
</dbReference>
<feature type="compositionally biased region" description="Acidic residues" evidence="1">
    <location>
        <begin position="565"/>
        <end position="579"/>
    </location>
</feature>
<feature type="compositionally biased region" description="Basic and acidic residues" evidence="1">
    <location>
        <begin position="171"/>
        <end position="183"/>
    </location>
</feature>
<dbReference type="STRING" id="100787.A0A0G4LZE1"/>
<feature type="compositionally biased region" description="Basic residues" evidence="1">
    <location>
        <begin position="918"/>
        <end position="929"/>
    </location>
</feature>
<feature type="region of interest" description="Disordered" evidence="1">
    <location>
        <begin position="1"/>
        <end position="292"/>
    </location>
</feature>
<feature type="region of interest" description="Disordered" evidence="1">
    <location>
        <begin position="332"/>
        <end position="395"/>
    </location>
</feature>
<feature type="compositionally biased region" description="Acidic residues" evidence="1">
    <location>
        <begin position="897"/>
        <end position="914"/>
    </location>
</feature>
<feature type="region of interest" description="Disordered" evidence="1">
    <location>
        <begin position="411"/>
        <end position="442"/>
    </location>
</feature>
<feature type="region of interest" description="Disordered" evidence="1">
    <location>
        <begin position="461"/>
        <end position="492"/>
    </location>
</feature>
<feature type="region of interest" description="Disordered" evidence="1">
    <location>
        <begin position="528"/>
        <end position="643"/>
    </location>
</feature>
<evidence type="ECO:0000313" key="3">
    <source>
        <dbReference type="Proteomes" id="UP000044602"/>
    </source>
</evidence>
<feature type="compositionally biased region" description="Basic and acidic residues" evidence="1">
    <location>
        <begin position="476"/>
        <end position="485"/>
    </location>
</feature>
<sequence>MDRPRAGRLGRRKTQPSLTTSFDMAENADPEDDAQNPQSAQSTSPVATFSHQTPQTAPAGRRGARQLSTPFASSSAQTASSPFSGGAASRRKRIRTFGFDGNPDDDDETNKKGSHNLRKRAKIDYSANDFEDELPEIALPAPRTATRRRRAESEVVGDGFTPPSTQRRRANSREFSHTDDTPAGRRKTPAKRPADPQPYFPPSDDVVKDTIEVVGDSSDLHTSDEVSDHESKVESPAAKRKFKRQSATPDGAHARPTSSFERYDRFGNGSQPNHAAQANSRDNGQASLEIAHPQPIHINHVSIITAPQLSQDSDTQAERHSEFKIERLSSRAAHFTSSPRASSAEQSAAGHGVPAVVPTSMKAQSNTQMAAAPAVPSTSSSSLDQSGRGDDGSAAQLTVNGRAHVQTMSESDIAGEADSTERQLAPNASSRHEPSNTQYGDAVENNSQAGLVGSKTHTTITHNHFTNGATQPSQEHLGKSIESDIHGPSTMDIDEDNAEIQVKTYAWSHLTPYVEGEVVLHPEPTMQVATAGGEGDVDEDGDAPDGDGEGNDDEQEAADKIDAAANDDADQYEDEADRDDGDKSASQTVQPDEDNSLQADGLADVDSGAATPLPQTPRAGSPVSASAQQTGANTPSAGEDKSKAAVVSAGIQRMRKQFRFPKLSDPAHYREYLKEHSNMSTEELWAFLAHVNTTLLVWQEEWQKCGRQVDDAENAKRREIQDAEYEKKTANLSQFAKVDSYIEKDFDIRGYRAPIKEKEQGTFHQRWQDRVEAMAYGYEYDPHPSKIGQQDPIAQRDGIMAGRQLRANQAAAAATVVKPILKRRGRPPLNPHPEDVYHPNEDEDSVPKNKPGPKKRGPKGKRATTADTEADTPASDLAQVPPKRKRGRQPKIIVAEPESDAADPEDTEPEELDEPQPKRARTTRKRGKNARMTSSRPISSETVVDSSDESRPTTSSSNATISDDGSTYSFRQNKRQRTSRGEAQDDEEIVEAVQPPKKKTRINFKASTRPPAVHKATRSEAILSDMAAASQAASAPLGDPSHLMTFKHMGDDKWTVNRGSRPSRDSSTAAPSAHVATISAAPSAPHSAASSVAPSQAGDDQDYRLMTKSQKMSASMKKRWLNGSMQNAVNKRKATLAAKKAANAQAAMVVATPAPPQPNGHNPFTNGTQFQQ</sequence>
<feature type="compositionally biased region" description="Basic residues" evidence="1">
    <location>
        <begin position="851"/>
        <end position="862"/>
    </location>
</feature>
<feature type="compositionally biased region" description="Low complexity" evidence="1">
    <location>
        <begin position="863"/>
        <end position="876"/>
    </location>
</feature>
<feature type="compositionally biased region" description="Polar residues" evidence="1">
    <location>
        <begin position="623"/>
        <end position="636"/>
    </location>
</feature>
<feature type="region of interest" description="Disordered" evidence="1">
    <location>
        <begin position="1152"/>
        <end position="1172"/>
    </location>
</feature>
<feature type="compositionally biased region" description="Low complexity" evidence="1">
    <location>
        <begin position="1079"/>
        <end position="1095"/>
    </location>
</feature>
<feature type="compositionally biased region" description="Low complexity" evidence="1">
    <location>
        <begin position="370"/>
        <end position="382"/>
    </location>
</feature>
<dbReference type="AlphaFoldDB" id="A0A0G4LZE1"/>
<feature type="compositionally biased region" description="Polar residues" evidence="1">
    <location>
        <begin position="1057"/>
        <end position="1070"/>
    </location>
</feature>
<feature type="compositionally biased region" description="Polar residues" evidence="1">
    <location>
        <begin position="958"/>
        <end position="971"/>
    </location>
</feature>
<organism evidence="2 3">
    <name type="scientific">Verticillium longisporum</name>
    <name type="common">Verticillium dahliae var. longisporum</name>
    <dbReference type="NCBI Taxonomy" id="100787"/>
    <lineage>
        <taxon>Eukaryota</taxon>
        <taxon>Fungi</taxon>
        <taxon>Dikarya</taxon>
        <taxon>Ascomycota</taxon>
        <taxon>Pezizomycotina</taxon>
        <taxon>Sordariomycetes</taxon>
        <taxon>Hypocreomycetidae</taxon>
        <taxon>Glomerellales</taxon>
        <taxon>Plectosphaerellaceae</taxon>
        <taxon>Verticillium</taxon>
    </lineage>
</organism>
<evidence type="ECO:0000256" key="1">
    <source>
        <dbReference type="SAM" id="MobiDB-lite"/>
    </source>
</evidence>
<feature type="compositionally biased region" description="Polar residues" evidence="1">
    <location>
        <begin position="335"/>
        <end position="346"/>
    </location>
</feature>
<name>A0A0G4LZE1_VERLO</name>
<evidence type="ECO:0000313" key="2">
    <source>
        <dbReference type="EMBL" id="CRK27401.1"/>
    </source>
</evidence>
<feature type="compositionally biased region" description="Polar residues" evidence="1">
    <location>
        <begin position="35"/>
        <end position="56"/>
    </location>
</feature>
<accession>A0A0G4LZE1</accession>
<feature type="region of interest" description="Disordered" evidence="1">
    <location>
        <begin position="1052"/>
        <end position="1104"/>
    </location>
</feature>